<dbReference type="SUPFAM" id="SSF54171">
    <property type="entry name" value="DNA-binding domain"/>
    <property type="match status" value="1"/>
</dbReference>
<dbReference type="Pfam" id="PF14659">
    <property type="entry name" value="Phage_int_SAM_3"/>
    <property type="match status" value="1"/>
</dbReference>
<comment type="caution">
    <text evidence="11">The sequence shown here is derived from an EMBL/GenBank/DDBJ whole genome shotgun (WGS) entry which is preliminary data.</text>
</comment>
<keyword evidence="3" id="KW-0805">Transcription regulation</keyword>
<accession>A0A7W9FBQ6</accession>
<dbReference type="InterPro" id="IPR001471">
    <property type="entry name" value="AP2/ERF_dom"/>
</dbReference>
<evidence type="ECO:0000256" key="7">
    <source>
        <dbReference type="PROSITE-ProRule" id="PRU01248"/>
    </source>
</evidence>
<reference evidence="11 12" key="1">
    <citation type="submission" date="2020-08" db="EMBL/GenBank/DDBJ databases">
        <title>Sequencing the genomes of 1000 actinobacteria strains.</title>
        <authorList>
            <person name="Klenk H.-P."/>
        </authorList>
    </citation>
    <scope>NUCLEOTIDE SEQUENCE [LARGE SCALE GENOMIC DNA]</scope>
    <source>
        <strain evidence="11 12">DSM 24823</strain>
    </source>
</reference>
<feature type="domain" description="Tyr recombinase" evidence="9">
    <location>
        <begin position="149"/>
        <end position="333"/>
    </location>
</feature>
<feature type="domain" description="AP2/ERF" evidence="8">
    <location>
        <begin position="1"/>
        <end position="55"/>
    </location>
</feature>
<evidence type="ECO:0000313" key="12">
    <source>
        <dbReference type="Proteomes" id="UP000517712"/>
    </source>
</evidence>
<dbReference type="PANTHER" id="PTHR30349:SF41">
    <property type="entry name" value="INTEGRASE_RECOMBINASE PROTEIN MJ0367-RELATED"/>
    <property type="match status" value="1"/>
</dbReference>
<keyword evidence="6" id="KW-0233">DNA recombination</keyword>
<dbReference type="GO" id="GO:0003677">
    <property type="term" value="F:DNA binding"/>
    <property type="evidence" value="ECO:0007669"/>
    <property type="project" value="UniProtKB-UniRule"/>
</dbReference>
<protein>
    <submittedName>
        <fullName evidence="11">Integrase</fullName>
    </submittedName>
</protein>
<dbReference type="GO" id="GO:0015074">
    <property type="term" value="P:DNA integration"/>
    <property type="evidence" value="ECO:0007669"/>
    <property type="project" value="UniProtKB-KW"/>
</dbReference>
<name>A0A7W9FBQ6_9MICO</name>
<dbReference type="GO" id="GO:0003700">
    <property type="term" value="F:DNA-binding transcription factor activity"/>
    <property type="evidence" value="ECO:0007669"/>
    <property type="project" value="InterPro"/>
</dbReference>
<dbReference type="Proteomes" id="UP000517712">
    <property type="component" value="Unassembled WGS sequence"/>
</dbReference>
<dbReference type="Gene3D" id="1.10.443.10">
    <property type="entry name" value="Intergrase catalytic core"/>
    <property type="match status" value="1"/>
</dbReference>
<gene>
    <name evidence="11" type="ORF">HD600_000200</name>
</gene>
<evidence type="ECO:0000259" key="9">
    <source>
        <dbReference type="PROSITE" id="PS51898"/>
    </source>
</evidence>
<dbReference type="InterPro" id="IPR002104">
    <property type="entry name" value="Integrase_catalytic"/>
</dbReference>
<comment type="similarity">
    <text evidence="1">Belongs to the 'phage' integrase family.</text>
</comment>
<dbReference type="AlphaFoldDB" id="A0A7W9FBQ6"/>
<dbReference type="InterPro" id="IPR004107">
    <property type="entry name" value="Integrase_SAM-like_N"/>
</dbReference>
<dbReference type="InterPro" id="IPR050090">
    <property type="entry name" value="Tyrosine_recombinase_XerCD"/>
</dbReference>
<keyword evidence="4 7" id="KW-0238">DNA-binding</keyword>
<keyword evidence="2" id="KW-0229">DNA integration</keyword>
<dbReference type="PROSITE" id="PS51900">
    <property type="entry name" value="CB"/>
    <property type="match status" value="1"/>
</dbReference>
<dbReference type="InterPro" id="IPR013762">
    <property type="entry name" value="Integrase-like_cat_sf"/>
</dbReference>
<evidence type="ECO:0000256" key="3">
    <source>
        <dbReference type="ARBA" id="ARBA00023015"/>
    </source>
</evidence>
<dbReference type="PROSITE" id="PS51032">
    <property type="entry name" value="AP2_ERF"/>
    <property type="match status" value="1"/>
</dbReference>
<dbReference type="GO" id="GO:0006310">
    <property type="term" value="P:DNA recombination"/>
    <property type="evidence" value="ECO:0007669"/>
    <property type="project" value="UniProtKB-KW"/>
</dbReference>
<dbReference type="RefSeq" id="WP_184280947.1">
    <property type="nucleotide sequence ID" value="NZ_BAAAPG010000001.1"/>
</dbReference>
<evidence type="ECO:0000259" key="8">
    <source>
        <dbReference type="PROSITE" id="PS51032"/>
    </source>
</evidence>
<dbReference type="SUPFAM" id="SSF56349">
    <property type="entry name" value="DNA breaking-rejoining enzymes"/>
    <property type="match status" value="1"/>
</dbReference>
<dbReference type="Pfam" id="PF00589">
    <property type="entry name" value="Phage_integrase"/>
    <property type="match status" value="1"/>
</dbReference>
<evidence type="ECO:0000313" key="11">
    <source>
        <dbReference type="EMBL" id="MBB5741703.1"/>
    </source>
</evidence>
<evidence type="ECO:0000256" key="4">
    <source>
        <dbReference type="ARBA" id="ARBA00023125"/>
    </source>
</evidence>
<dbReference type="InterPro" id="IPR044068">
    <property type="entry name" value="CB"/>
</dbReference>
<organism evidence="11 12">
    <name type="scientific">Microbacterium ginsengiterrae</name>
    <dbReference type="NCBI Taxonomy" id="546115"/>
    <lineage>
        <taxon>Bacteria</taxon>
        <taxon>Bacillati</taxon>
        <taxon>Actinomycetota</taxon>
        <taxon>Actinomycetes</taxon>
        <taxon>Micrococcales</taxon>
        <taxon>Microbacteriaceae</taxon>
        <taxon>Microbacterium</taxon>
    </lineage>
</organism>
<dbReference type="CDD" id="cd00397">
    <property type="entry name" value="DNA_BRE_C"/>
    <property type="match status" value="1"/>
</dbReference>
<dbReference type="PANTHER" id="PTHR30349">
    <property type="entry name" value="PHAGE INTEGRASE-RELATED"/>
    <property type="match status" value="1"/>
</dbReference>
<evidence type="ECO:0000256" key="1">
    <source>
        <dbReference type="ARBA" id="ARBA00008857"/>
    </source>
</evidence>
<dbReference type="InterPro" id="IPR016177">
    <property type="entry name" value="DNA-bd_dom_sf"/>
</dbReference>
<sequence>MEKPQKLASGRWRARIYRDGKRVSLGVFDTKQEAVAAQAHAIIHQDEKRGSIKFWRYAEAHLMARKHDLAPGTWDNYIRDYRNHLQPTFGEKKLTDITPNMVRRWWTSMEDKKIPRRSSYMLLSNIMKQASEDGEILKWVPIKGASRNVSTQRASVDAFNVQMLKLATADPQVATLLQVLLSSGLRIGEVLALDWEDVDLEQGTLHVHRHLTKYGLKPGRKRHPEADILQPISEAAVSALTAWKQRGGGRGPVWLNSASQRLSYNAWHDRWLELRKEFGLEHVHTHDIRAVHLTEFAAHATLAELMERGGHTDIRSALVYQRPSFDRQKQIVKQLAI</sequence>
<proteinExistence type="inferred from homology"/>
<feature type="domain" description="Core-binding (CB)" evidence="10">
    <location>
        <begin position="52"/>
        <end position="164"/>
    </location>
</feature>
<keyword evidence="5" id="KW-0804">Transcription</keyword>
<dbReference type="EMBL" id="JACHMU010000001">
    <property type="protein sequence ID" value="MBB5741703.1"/>
    <property type="molecule type" value="Genomic_DNA"/>
</dbReference>
<evidence type="ECO:0000256" key="6">
    <source>
        <dbReference type="ARBA" id="ARBA00023172"/>
    </source>
</evidence>
<evidence type="ECO:0000256" key="2">
    <source>
        <dbReference type="ARBA" id="ARBA00022908"/>
    </source>
</evidence>
<dbReference type="InterPro" id="IPR011010">
    <property type="entry name" value="DNA_brk_join_enz"/>
</dbReference>
<dbReference type="InterPro" id="IPR010998">
    <property type="entry name" value="Integrase_recombinase_N"/>
</dbReference>
<dbReference type="Gene3D" id="1.10.150.130">
    <property type="match status" value="1"/>
</dbReference>
<evidence type="ECO:0000256" key="5">
    <source>
        <dbReference type="ARBA" id="ARBA00023163"/>
    </source>
</evidence>
<evidence type="ECO:0000259" key="10">
    <source>
        <dbReference type="PROSITE" id="PS51900"/>
    </source>
</evidence>
<keyword evidence="12" id="KW-1185">Reference proteome</keyword>
<dbReference type="PROSITE" id="PS51898">
    <property type="entry name" value="TYR_RECOMBINASE"/>
    <property type="match status" value="1"/>
</dbReference>